<evidence type="ECO:0000256" key="1">
    <source>
        <dbReference type="ARBA" id="ARBA00004141"/>
    </source>
</evidence>
<feature type="region of interest" description="Disordered" evidence="6">
    <location>
        <begin position="1"/>
        <end position="37"/>
    </location>
</feature>
<evidence type="ECO:0000256" key="3">
    <source>
        <dbReference type="ARBA" id="ARBA00022692"/>
    </source>
</evidence>
<dbReference type="GO" id="GO:0022857">
    <property type="term" value="F:transmembrane transporter activity"/>
    <property type="evidence" value="ECO:0007669"/>
    <property type="project" value="InterPro"/>
</dbReference>
<reference evidence="8" key="1">
    <citation type="journal article" date="2020" name="Nat. Commun.">
        <title>Large-scale genome sequencing of mycorrhizal fungi provides insights into the early evolution of symbiotic traits.</title>
        <authorList>
            <person name="Miyauchi S."/>
            <person name="Kiss E."/>
            <person name="Kuo A."/>
            <person name="Drula E."/>
            <person name="Kohler A."/>
            <person name="Sanchez-Garcia M."/>
            <person name="Morin E."/>
            <person name="Andreopoulos B."/>
            <person name="Barry K.W."/>
            <person name="Bonito G."/>
            <person name="Buee M."/>
            <person name="Carver A."/>
            <person name="Chen C."/>
            <person name="Cichocki N."/>
            <person name="Clum A."/>
            <person name="Culley D."/>
            <person name="Crous P.W."/>
            <person name="Fauchery L."/>
            <person name="Girlanda M."/>
            <person name="Hayes R.D."/>
            <person name="Keri Z."/>
            <person name="LaButti K."/>
            <person name="Lipzen A."/>
            <person name="Lombard V."/>
            <person name="Magnuson J."/>
            <person name="Maillard F."/>
            <person name="Murat C."/>
            <person name="Nolan M."/>
            <person name="Ohm R.A."/>
            <person name="Pangilinan J."/>
            <person name="Pereira M.F."/>
            <person name="Perotto S."/>
            <person name="Peter M."/>
            <person name="Pfister S."/>
            <person name="Riley R."/>
            <person name="Sitrit Y."/>
            <person name="Stielow J.B."/>
            <person name="Szollosi G."/>
            <person name="Zifcakova L."/>
            <person name="Stursova M."/>
            <person name="Spatafora J.W."/>
            <person name="Tedersoo L."/>
            <person name="Vaario L.M."/>
            <person name="Yamada A."/>
            <person name="Yan M."/>
            <person name="Wang P."/>
            <person name="Xu J."/>
            <person name="Bruns T."/>
            <person name="Baldrian P."/>
            <person name="Vilgalys R."/>
            <person name="Dunand C."/>
            <person name="Henrissat B."/>
            <person name="Grigoriev I.V."/>
            <person name="Hibbett D."/>
            <person name="Nagy L.G."/>
            <person name="Martin F.M."/>
        </authorList>
    </citation>
    <scope>NUCLEOTIDE SEQUENCE</scope>
    <source>
        <strain evidence="8">UH-Tt-Lm1</strain>
    </source>
</reference>
<evidence type="ECO:0000256" key="7">
    <source>
        <dbReference type="SAM" id="Phobius"/>
    </source>
</evidence>
<dbReference type="SUPFAM" id="SSF103473">
    <property type="entry name" value="MFS general substrate transporter"/>
    <property type="match status" value="2"/>
</dbReference>
<keyword evidence="5 7" id="KW-0472">Membrane</keyword>
<organism evidence="8 9">
    <name type="scientific">Thelephora terrestris</name>
    <dbReference type="NCBI Taxonomy" id="56493"/>
    <lineage>
        <taxon>Eukaryota</taxon>
        <taxon>Fungi</taxon>
        <taxon>Dikarya</taxon>
        <taxon>Basidiomycota</taxon>
        <taxon>Agaricomycotina</taxon>
        <taxon>Agaricomycetes</taxon>
        <taxon>Thelephorales</taxon>
        <taxon>Thelephoraceae</taxon>
        <taxon>Thelephora</taxon>
    </lineage>
</organism>
<proteinExistence type="predicted"/>
<protein>
    <submittedName>
        <fullName evidence="8">Major facilitator superfamily MFS-1</fullName>
    </submittedName>
</protein>
<feature type="compositionally biased region" description="Pro residues" evidence="6">
    <location>
        <begin position="88"/>
        <end position="99"/>
    </location>
</feature>
<evidence type="ECO:0000256" key="2">
    <source>
        <dbReference type="ARBA" id="ARBA00022448"/>
    </source>
</evidence>
<dbReference type="EMBL" id="WIUZ02000004">
    <property type="protein sequence ID" value="KAF9787926.1"/>
    <property type="molecule type" value="Genomic_DNA"/>
</dbReference>
<feature type="transmembrane region" description="Helical" evidence="7">
    <location>
        <begin position="679"/>
        <end position="700"/>
    </location>
</feature>
<accession>A0A9P6L912</accession>
<dbReference type="AlphaFoldDB" id="A0A9P6L912"/>
<feature type="transmembrane region" description="Helical" evidence="7">
    <location>
        <begin position="785"/>
        <end position="804"/>
    </location>
</feature>
<dbReference type="PRINTS" id="PR01035">
    <property type="entry name" value="TCRTETA"/>
</dbReference>
<evidence type="ECO:0000256" key="6">
    <source>
        <dbReference type="SAM" id="MobiDB-lite"/>
    </source>
</evidence>
<keyword evidence="9" id="KW-1185">Reference proteome</keyword>
<keyword evidence="4 7" id="KW-1133">Transmembrane helix</keyword>
<evidence type="ECO:0000313" key="9">
    <source>
        <dbReference type="Proteomes" id="UP000736335"/>
    </source>
</evidence>
<sequence length="805" mass="87335">MHPLRLVPHHSTLSTEYHDVEDQMSGPTITRGRTFGPHQSALRVDETAVGLAEHPPQPGSRFSPRRIPFVSRLLRRWGKGRNERSQSRPPPPPEQPPIPSALAPAMEVDSTPLPTLSMVVLSITLLGEFLSANVSTPFLLFMVEGFGQYTGEADVGFWTGILASSFFLTQFVTSLLWATVAEKHGQRTVLLISLIGSAITCFLFGTSTTMKEALVIRLLQGTFAGAMGVARGTVAVITDQTNEGRAWAVLGFCWGLGGVAGAIVGATFESPAQKWPGFTQKFPFFATYPYALPCAVAASITFFGGIMTLFLGRDGGPREGAIRLSDKENLRPSPFLRDDSPSPAPSGESTPRPFHHKVLGYFTPNKSQDLLDIPGPELLLASSRANDATRRASDATRRASDVARRDSGSAYGYSRVYRPRLSSAGQHSMLARALRRRRGTGTTVPGSFGQQFAEYGELNFAQRLLMANGMAVTNVSDLWVSAAMNVDEDVFEDEEEVEEGPYQLGLQESAVSLTSAEPSPSRRAPHSPRRPSRDPGVYSRRPSGSTIPAIFSNSGIRTPPAIHEAQQLLAETETLPTRAPLEAIPETDQTTPDAKAPSLYSQLPVIMIVHYGLLALHNTTHDQIFYLYLVSKYSAGGLNLDPGHFGQLIALMCLFQIAYQFYFYPNVGPPRGRFSHLTMFRIGSALFIPSYLTVTLYRPFASTGSDGSSVLMAALSFSTAIRYCGATFSYTSISVLLNYMSPPHVVGYANGIAQSIVSLSRFLGPIIGGTLWSASVDGHPNGYPLGFFACSVVCALAVLQSFWIK</sequence>
<comment type="subcellular location">
    <subcellularLocation>
        <location evidence="1">Membrane</location>
        <topology evidence="1">Multi-pass membrane protein</topology>
    </subcellularLocation>
</comment>
<dbReference type="InterPro" id="IPR011701">
    <property type="entry name" value="MFS"/>
</dbReference>
<name>A0A9P6L912_9AGAM</name>
<dbReference type="PANTHER" id="PTHR23504:SF17">
    <property type="entry name" value="MAJOR FACILITATOR SUPERFAMILY (MFS) PROFILE DOMAIN-CONTAINING PROTEIN"/>
    <property type="match status" value="1"/>
</dbReference>
<reference evidence="8" key="2">
    <citation type="submission" date="2020-11" db="EMBL/GenBank/DDBJ databases">
        <authorList>
            <consortium name="DOE Joint Genome Institute"/>
            <person name="Kuo A."/>
            <person name="Miyauchi S."/>
            <person name="Kiss E."/>
            <person name="Drula E."/>
            <person name="Kohler A."/>
            <person name="Sanchez-Garcia M."/>
            <person name="Andreopoulos B."/>
            <person name="Barry K.W."/>
            <person name="Bonito G."/>
            <person name="Buee M."/>
            <person name="Carver A."/>
            <person name="Chen C."/>
            <person name="Cichocki N."/>
            <person name="Clum A."/>
            <person name="Culley D."/>
            <person name="Crous P.W."/>
            <person name="Fauchery L."/>
            <person name="Girlanda M."/>
            <person name="Hayes R."/>
            <person name="Keri Z."/>
            <person name="Labutti K."/>
            <person name="Lipzen A."/>
            <person name="Lombard V."/>
            <person name="Magnuson J."/>
            <person name="Maillard F."/>
            <person name="Morin E."/>
            <person name="Murat C."/>
            <person name="Nolan M."/>
            <person name="Ohm R."/>
            <person name="Pangilinan J."/>
            <person name="Pereira M."/>
            <person name="Perotto S."/>
            <person name="Peter M."/>
            <person name="Riley R."/>
            <person name="Sitrit Y."/>
            <person name="Stielow B."/>
            <person name="Szollosi G."/>
            <person name="Zifcakova L."/>
            <person name="Stursova M."/>
            <person name="Spatafora J.W."/>
            <person name="Tedersoo L."/>
            <person name="Vaario L.-M."/>
            <person name="Yamada A."/>
            <person name="Yan M."/>
            <person name="Wang P."/>
            <person name="Xu J."/>
            <person name="Bruns T."/>
            <person name="Baldrian P."/>
            <person name="Vilgalys R."/>
            <person name="Henrissat B."/>
            <person name="Grigoriev I.V."/>
            <person name="Hibbett D."/>
            <person name="Nagy L.G."/>
            <person name="Martin F.M."/>
        </authorList>
    </citation>
    <scope>NUCLEOTIDE SEQUENCE</scope>
    <source>
        <strain evidence="8">UH-Tt-Lm1</strain>
    </source>
</reference>
<feature type="region of interest" description="Disordered" evidence="6">
    <location>
        <begin position="511"/>
        <end position="546"/>
    </location>
</feature>
<evidence type="ECO:0000313" key="8">
    <source>
        <dbReference type="EMBL" id="KAF9787926.1"/>
    </source>
</evidence>
<evidence type="ECO:0000256" key="4">
    <source>
        <dbReference type="ARBA" id="ARBA00022989"/>
    </source>
</evidence>
<dbReference type="InterPro" id="IPR001958">
    <property type="entry name" value="Tet-R_TetA/multi-R_MdtG-like"/>
</dbReference>
<feature type="transmembrane region" description="Helical" evidence="7">
    <location>
        <begin position="648"/>
        <end position="667"/>
    </location>
</feature>
<dbReference type="InterPro" id="IPR036259">
    <property type="entry name" value="MFS_trans_sf"/>
</dbReference>
<feature type="compositionally biased region" description="Basic and acidic residues" evidence="6">
    <location>
        <begin position="387"/>
        <end position="404"/>
    </location>
</feature>
<comment type="caution">
    <text evidence="8">The sequence shown here is derived from an EMBL/GenBank/DDBJ whole genome shotgun (WGS) entry which is preliminary data.</text>
</comment>
<feature type="transmembrane region" description="Helical" evidence="7">
    <location>
        <begin position="605"/>
        <end position="628"/>
    </location>
</feature>
<feature type="transmembrane region" description="Helical" evidence="7">
    <location>
        <begin position="155"/>
        <end position="177"/>
    </location>
</feature>
<dbReference type="GO" id="GO:0016020">
    <property type="term" value="C:membrane"/>
    <property type="evidence" value="ECO:0007669"/>
    <property type="project" value="UniProtKB-SubCell"/>
</dbReference>
<feature type="transmembrane region" description="Helical" evidence="7">
    <location>
        <begin position="246"/>
        <end position="268"/>
    </location>
</feature>
<feature type="region of interest" description="Disordered" evidence="6">
    <location>
        <begin position="324"/>
        <end position="357"/>
    </location>
</feature>
<feature type="transmembrane region" description="Helical" evidence="7">
    <location>
        <begin position="214"/>
        <end position="234"/>
    </location>
</feature>
<dbReference type="PANTHER" id="PTHR23504">
    <property type="entry name" value="MAJOR FACILITATOR SUPERFAMILY DOMAIN-CONTAINING PROTEIN 10"/>
    <property type="match status" value="1"/>
</dbReference>
<keyword evidence="3 7" id="KW-0812">Transmembrane</keyword>
<feature type="transmembrane region" description="Helical" evidence="7">
    <location>
        <begin position="119"/>
        <end position="143"/>
    </location>
</feature>
<feature type="transmembrane region" description="Helical" evidence="7">
    <location>
        <begin position="288"/>
        <end position="311"/>
    </location>
</feature>
<feature type="compositionally biased region" description="Basic and acidic residues" evidence="6">
    <location>
        <begin position="324"/>
        <end position="340"/>
    </location>
</feature>
<keyword evidence="2" id="KW-0813">Transport</keyword>
<evidence type="ECO:0000256" key="5">
    <source>
        <dbReference type="ARBA" id="ARBA00023136"/>
    </source>
</evidence>
<feature type="transmembrane region" description="Helical" evidence="7">
    <location>
        <begin position="752"/>
        <end position="773"/>
    </location>
</feature>
<gene>
    <name evidence="8" type="ORF">BJ322DRAFT_1046023</name>
</gene>
<dbReference type="OrthoDB" id="10262656at2759"/>
<dbReference type="Proteomes" id="UP000736335">
    <property type="component" value="Unassembled WGS sequence"/>
</dbReference>
<feature type="transmembrane region" description="Helical" evidence="7">
    <location>
        <begin position="189"/>
        <end position="208"/>
    </location>
</feature>
<dbReference type="Pfam" id="PF07690">
    <property type="entry name" value="MFS_1"/>
    <property type="match status" value="1"/>
</dbReference>
<feature type="region of interest" description="Disordered" evidence="6">
    <location>
        <begin position="79"/>
        <end position="102"/>
    </location>
</feature>
<dbReference type="Gene3D" id="1.20.1250.20">
    <property type="entry name" value="MFS general substrate transporter like domains"/>
    <property type="match status" value="2"/>
</dbReference>
<feature type="transmembrane region" description="Helical" evidence="7">
    <location>
        <begin position="720"/>
        <end position="740"/>
    </location>
</feature>
<feature type="region of interest" description="Disordered" evidence="6">
    <location>
        <begin position="384"/>
        <end position="404"/>
    </location>
</feature>